<dbReference type="PANTHER" id="PTHR10429">
    <property type="entry name" value="DNA-3-METHYLADENINE GLYCOSYLASE"/>
    <property type="match status" value="1"/>
</dbReference>
<dbReference type="SUPFAM" id="SSF50486">
    <property type="entry name" value="FMT C-terminal domain-like"/>
    <property type="match status" value="1"/>
</dbReference>
<dbReference type="PANTHER" id="PTHR10429:SF0">
    <property type="entry name" value="DNA-3-METHYLADENINE GLYCOSYLASE"/>
    <property type="match status" value="1"/>
</dbReference>
<sequence>MTYFEQHKLPPEFYNAPTLEVAQQLLGMVLVCHTYEGSAAGLIVETEGYVGQGDPACHAYKGRTPRNETMWGAPGHAYVYFTYGNHWMFNTVTERNDFPAAALVRALQPVAGLDLMRQRRRLDELKVKPEERNLANGPGKLTAALGINGTLNGLGLQSETLFIAQPPPEIRLPSFQIVSTTRIGISQGQDLPWRYYVAENRCVSRR</sequence>
<accession>A0ABY9AZP2</accession>
<evidence type="ECO:0000313" key="7">
    <source>
        <dbReference type="Proteomes" id="UP001431572"/>
    </source>
</evidence>
<gene>
    <name evidence="6" type="ORF">OZ401_002111</name>
</gene>
<dbReference type="NCBIfam" id="TIGR00567">
    <property type="entry name" value="3mg"/>
    <property type="match status" value="1"/>
</dbReference>
<name>A0ABY9AZP2_9CHLR</name>
<dbReference type="InterPro" id="IPR011034">
    <property type="entry name" value="Formyl_transferase-like_C_sf"/>
</dbReference>
<dbReference type="InterPro" id="IPR003180">
    <property type="entry name" value="MPG"/>
</dbReference>
<evidence type="ECO:0000256" key="3">
    <source>
        <dbReference type="ARBA" id="ARBA00022801"/>
    </source>
</evidence>
<keyword evidence="7" id="KW-1185">Reference proteome</keyword>
<dbReference type="HAMAP" id="MF_00527">
    <property type="entry name" value="3MGH"/>
    <property type="match status" value="1"/>
</dbReference>
<evidence type="ECO:0000256" key="4">
    <source>
        <dbReference type="ARBA" id="ARBA00023204"/>
    </source>
</evidence>
<dbReference type="GO" id="GO:0016798">
    <property type="term" value="F:hydrolase activity, acting on glycosyl bonds"/>
    <property type="evidence" value="ECO:0007669"/>
    <property type="project" value="UniProtKB-KW"/>
</dbReference>
<dbReference type="Proteomes" id="UP001431572">
    <property type="component" value="Chromosome 1"/>
</dbReference>
<protein>
    <recommendedName>
        <fullName evidence="5">Putative 3-methyladenine DNA glycosylase</fullName>
        <ecNumber evidence="5">3.2.2.-</ecNumber>
    </recommendedName>
</protein>
<dbReference type="NCBIfam" id="NF002003">
    <property type="entry name" value="PRK00802.1-3"/>
    <property type="match status" value="1"/>
</dbReference>
<dbReference type="RefSeq" id="WP_341468200.1">
    <property type="nucleotide sequence ID" value="NZ_CP128399.1"/>
</dbReference>
<reference evidence="6" key="1">
    <citation type="journal article" date="2024" name="Nature">
        <title>Anoxygenic phototroph of the Chloroflexota uses a type I reaction centre.</title>
        <authorList>
            <person name="Tsuji J.M."/>
            <person name="Shaw N.A."/>
            <person name="Nagashima S."/>
            <person name="Venkiteswaran J.J."/>
            <person name="Schiff S.L."/>
            <person name="Watanabe T."/>
            <person name="Fukui M."/>
            <person name="Hanada S."/>
            <person name="Tank M."/>
            <person name="Neufeld J.D."/>
        </authorList>
    </citation>
    <scope>NUCLEOTIDE SEQUENCE</scope>
    <source>
        <strain evidence="6">L227-S17</strain>
    </source>
</reference>
<keyword evidence="3 5" id="KW-0378">Hydrolase</keyword>
<dbReference type="InterPro" id="IPR036995">
    <property type="entry name" value="MPG_sf"/>
</dbReference>
<keyword evidence="4 5" id="KW-0234">DNA repair</keyword>
<evidence type="ECO:0000256" key="2">
    <source>
        <dbReference type="ARBA" id="ARBA00022763"/>
    </source>
</evidence>
<dbReference type="CDD" id="cd00540">
    <property type="entry name" value="AAG"/>
    <property type="match status" value="1"/>
</dbReference>
<dbReference type="EC" id="3.2.2.-" evidence="5"/>
<evidence type="ECO:0000256" key="1">
    <source>
        <dbReference type="ARBA" id="ARBA00009232"/>
    </source>
</evidence>
<dbReference type="Pfam" id="PF02245">
    <property type="entry name" value="Pur_DNA_glyco"/>
    <property type="match status" value="1"/>
</dbReference>
<organism evidence="6 7">
    <name type="scientific">Candidatus Chlorohelix allophototropha</name>
    <dbReference type="NCBI Taxonomy" id="3003348"/>
    <lineage>
        <taxon>Bacteria</taxon>
        <taxon>Bacillati</taxon>
        <taxon>Chloroflexota</taxon>
        <taxon>Chloroflexia</taxon>
        <taxon>Candidatus Chloroheliales</taxon>
        <taxon>Candidatus Chloroheliaceae</taxon>
        <taxon>Candidatus Chlorohelix</taxon>
    </lineage>
</organism>
<evidence type="ECO:0000313" key="6">
    <source>
        <dbReference type="EMBL" id="WJW66317.1"/>
    </source>
</evidence>
<evidence type="ECO:0000256" key="5">
    <source>
        <dbReference type="HAMAP-Rule" id="MF_00527"/>
    </source>
</evidence>
<keyword evidence="2 5" id="KW-0227">DNA damage</keyword>
<dbReference type="EMBL" id="CP128399">
    <property type="protein sequence ID" value="WJW66317.1"/>
    <property type="molecule type" value="Genomic_DNA"/>
</dbReference>
<keyword evidence="6" id="KW-0326">Glycosidase</keyword>
<comment type="similarity">
    <text evidence="1 5">Belongs to the DNA glycosylase MPG family.</text>
</comment>
<dbReference type="Gene3D" id="3.10.300.10">
    <property type="entry name" value="Methylpurine-DNA glycosylase (MPG)"/>
    <property type="match status" value="1"/>
</dbReference>
<proteinExistence type="inferred from homology"/>